<dbReference type="GO" id="GO:0005886">
    <property type="term" value="C:plasma membrane"/>
    <property type="evidence" value="ECO:0007669"/>
    <property type="project" value="EnsemblMetazoa"/>
</dbReference>
<dbReference type="EMBL" id="CMVM020000129">
    <property type="status" value="NOT_ANNOTATED_CDS"/>
    <property type="molecule type" value="Genomic_DNA"/>
</dbReference>
<reference evidence="6" key="1">
    <citation type="submission" date="2013-10" db="EMBL/GenBank/DDBJ databases">
        <title>Genome sequencing of Onchocerca volvulus.</title>
        <authorList>
            <person name="Cotton J."/>
            <person name="Tsai J."/>
            <person name="Stanley E."/>
            <person name="Tracey A."/>
            <person name="Holroyd N."/>
            <person name="Lustigman S."/>
            <person name="Berriman M."/>
        </authorList>
    </citation>
    <scope>NUCLEOTIDE SEQUENCE</scope>
</reference>
<dbReference type="SMART" id="SM00642">
    <property type="entry name" value="Aamy"/>
    <property type="match status" value="1"/>
</dbReference>
<dbReference type="Pfam" id="PF00128">
    <property type="entry name" value="Alpha-amylase"/>
    <property type="match status" value="1"/>
</dbReference>
<dbReference type="PANTHER" id="PTHR10357">
    <property type="entry name" value="ALPHA-AMYLASE FAMILY MEMBER"/>
    <property type="match status" value="1"/>
</dbReference>
<dbReference type="Gene3D" id="3.20.20.80">
    <property type="entry name" value="Glycosidases"/>
    <property type="match status" value="2"/>
</dbReference>
<accession>A0A2K6W0U1</accession>
<evidence type="ECO:0000256" key="2">
    <source>
        <dbReference type="ARBA" id="ARBA00012741"/>
    </source>
</evidence>
<protein>
    <recommendedName>
        <fullName evidence="2">alpha-glucosidase</fullName>
        <ecNumber evidence="2">3.2.1.20</ecNumber>
    </recommendedName>
</protein>
<dbReference type="PANTHER" id="PTHR10357:SF179">
    <property type="entry name" value="NEUTRAL AND BASIC AMINO ACID TRANSPORT PROTEIN RBAT"/>
    <property type="match status" value="1"/>
</dbReference>
<dbReference type="EnsemblMetazoa" id="OVOC4215.2">
    <property type="protein sequence ID" value="OVOC4215.2"/>
    <property type="gene ID" value="WBGene00241024"/>
</dbReference>
<evidence type="ECO:0000256" key="1">
    <source>
        <dbReference type="ARBA" id="ARBA00001657"/>
    </source>
</evidence>
<keyword evidence="3" id="KW-0812">Transmembrane</keyword>
<keyword evidence="3" id="KW-1133">Transmembrane helix</keyword>
<dbReference type="SUPFAM" id="SSF51445">
    <property type="entry name" value="(Trans)glycosidases"/>
    <property type="match status" value="1"/>
</dbReference>
<evidence type="ECO:0000313" key="5">
    <source>
        <dbReference type="EnsemblMetazoa" id="OVOC4215.2"/>
    </source>
</evidence>
<name>A0A2K6W0U1_ONCVO</name>
<organism evidence="5 6">
    <name type="scientific">Onchocerca volvulus</name>
    <dbReference type="NCBI Taxonomy" id="6282"/>
    <lineage>
        <taxon>Eukaryota</taxon>
        <taxon>Metazoa</taxon>
        <taxon>Ecdysozoa</taxon>
        <taxon>Nematoda</taxon>
        <taxon>Chromadorea</taxon>
        <taxon>Rhabditida</taxon>
        <taxon>Spirurina</taxon>
        <taxon>Spiruromorpha</taxon>
        <taxon>Filarioidea</taxon>
        <taxon>Onchocercidae</taxon>
        <taxon>Onchocerca</taxon>
    </lineage>
</organism>
<keyword evidence="3" id="KW-0472">Membrane</keyword>
<dbReference type="Proteomes" id="UP000024404">
    <property type="component" value="Unassembled WGS sequence"/>
</dbReference>
<evidence type="ECO:0000259" key="4">
    <source>
        <dbReference type="SMART" id="SM00642"/>
    </source>
</evidence>
<dbReference type="EnsemblMetazoa" id="OVOC4215.1">
    <property type="protein sequence ID" value="OVOC4215.1"/>
    <property type="gene ID" value="WBGene00241024"/>
</dbReference>
<feature type="transmembrane region" description="Helical" evidence="3">
    <location>
        <begin position="67"/>
        <end position="89"/>
    </location>
</feature>
<dbReference type="Pfam" id="PF16028">
    <property type="entry name" value="SLC3A2_N"/>
    <property type="match status" value="1"/>
</dbReference>
<feature type="domain" description="Glycosyl hydrolase family 13 catalytic" evidence="4">
    <location>
        <begin position="109"/>
        <end position="491"/>
    </location>
</feature>
<proteinExistence type="predicted"/>
<keyword evidence="6" id="KW-1185">Reference proteome</keyword>
<dbReference type="InterPro" id="IPR017853">
    <property type="entry name" value="GH"/>
</dbReference>
<comment type="catalytic activity">
    <reaction evidence="1">
        <text>Hydrolysis of terminal, non-reducing (1-&gt;4)-linked alpha-D-glucose residues with release of alpha-D-glucose.</text>
        <dbReference type="EC" id="3.2.1.20"/>
    </reaction>
</comment>
<dbReference type="InterPro" id="IPR045857">
    <property type="entry name" value="O16G_dom_2"/>
</dbReference>
<dbReference type="GO" id="GO:0004558">
    <property type="term" value="F:alpha-1,4-glucosidase activity"/>
    <property type="evidence" value="ECO:0007669"/>
    <property type="project" value="UniProtKB-EC"/>
</dbReference>
<dbReference type="InterPro" id="IPR006047">
    <property type="entry name" value="GH13_cat_dom"/>
</dbReference>
<dbReference type="Gene3D" id="3.90.400.10">
    <property type="entry name" value="Oligo-1,6-glucosidase, Domain 2"/>
    <property type="match status" value="1"/>
</dbReference>
<dbReference type="InterPro" id="IPR031984">
    <property type="entry name" value="SLC3A2_N"/>
</dbReference>
<reference evidence="5" key="2">
    <citation type="submission" date="2018-02" db="UniProtKB">
        <authorList>
            <consortium name="EnsemblMetazoa"/>
        </authorList>
    </citation>
    <scope>IDENTIFICATION</scope>
</reference>
<sequence length="603" mass="67910">MSADDSSMPLSEDTKTPQVYKLEIKEANYNVNKNEMNISIPVNSIGLTKEELDSFSNDPFWKVFRSVMFVLFWVAWGLMFIAAILLIVLSPNCAVEKEPEWWRKHVSYQIFTPSFYDSNNDGIGDFNGIREKLNDLRKNGIKTIWVTPIITVQKDDFIPHDVVDLTSVDERFGTMNDLKMLIDEAHDLQMHFTMDLPVSTTSASHKWFKSAKTGSDYVDYYIWKKASDVKNDPNYVGEEGKENAYLAYEGKDPILNWGNPAVRQSIFEIAKNFLDMGIDGFHIGRIGQLIKSEGDVAQSMLNDFIGSLRDYISNNETLNNREIIVFSSLNDLTEPYELNTPKYGLPNLTYVIDNSITGLNNGTCSQGVAQCLHSALLASFERFNITQLPYAWQFTDYHVSRLSTRFDKATAILLNFIQLSLPGIVQLYYGQELSFEDSIGPTNKFTGLMQWNSSEYGGFTAGSQKPFFSTAPNYKENNFEAQFSNQRSPLKTVKAMARMRQLDNIFALGEIHLAPLTRDVILFSRFRLPSNGTIGGAYLVGANFGTSDAEVNVTAVLPNDFTADEGEIAIVTSNVDEYLPRSKIPLSDKIILGPKQGIIVKIK</sequence>
<evidence type="ECO:0000313" key="6">
    <source>
        <dbReference type="Proteomes" id="UP000024404"/>
    </source>
</evidence>
<dbReference type="AlphaFoldDB" id="A0A2K6W0U1"/>
<dbReference type="OMA" id="AWQFTDY"/>
<dbReference type="EC" id="3.2.1.20" evidence="2"/>
<dbReference type="STRING" id="6282.A0A2K6W0U1"/>
<evidence type="ECO:0000256" key="3">
    <source>
        <dbReference type="SAM" id="Phobius"/>
    </source>
</evidence>
<dbReference type="GO" id="GO:0005975">
    <property type="term" value="P:carbohydrate metabolic process"/>
    <property type="evidence" value="ECO:0007669"/>
    <property type="project" value="InterPro"/>
</dbReference>